<reference evidence="2" key="1">
    <citation type="journal article" date="2015" name="Nature">
        <title>Complex archaea that bridge the gap between prokaryotes and eukaryotes.</title>
        <authorList>
            <person name="Spang A."/>
            <person name="Saw J.H."/>
            <person name="Jorgensen S.L."/>
            <person name="Zaremba-Niedzwiedzka K."/>
            <person name="Martijn J."/>
            <person name="Lind A.E."/>
            <person name="van Eijk R."/>
            <person name="Schleper C."/>
            <person name="Guy L."/>
            <person name="Ettema T.J."/>
        </authorList>
    </citation>
    <scope>NUCLEOTIDE SEQUENCE</scope>
</reference>
<name>A0A0F9AEX9_9ZZZZ</name>
<feature type="transmembrane region" description="Helical" evidence="1">
    <location>
        <begin position="12"/>
        <end position="33"/>
    </location>
</feature>
<keyword evidence="1" id="KW-0812">Transmembrane</keyword>
<evidence type="ECO:0000256" key="1">
    <source>
        <dbReference type="SAM" id="Phobius"/>
    </source>
</evidence>
<organism evidence="2">
    <name type="scientific">marine sediment metagenome</name>
    <dbReference type="NCBI Taxonomy" id="412755"/>
    <lineage>
        <taxon>unclassified sequences</taxon>
        <taxon>metagenomes</taxon>
        <taxon>ecological metagenomes</taxon>
    </lineage>
</organism>
<comment type="caution">
    <text evidence="2">The sequence shown here is derived from an EMBL/GenBank/DDBJ whole genome shotgun (WGS) entry which is preliminary data.</text>
</comment>
<keyword evidence="1" id="KW-1133">Transmembrane helix</keyword>
<dbReference type="AlphaFoldDB" id="A0A0F9AEX9"/>
<proteinExistence type="predicted"/>
<keyword evidence="1" id="KW-0472">Membrane</keyword>
<accession>A0A0F9AEX9</accession>
<sequence length="79" mass="9100">MLISLLLFAIGWKYAIIIALIALGFTAYVAYAFNSIVEDKELTQNMSCRDLKEKIAIQDFAIPKSQLNAEHLYEWRCEK</sequence>
<gene>
    <name evidence="2" type="ORF">LCGC14_2857950</name>
</gene>
<protein>
    <submittedName>
        <fullName evidence="2">Uncharacterized protein</fullName>
    </submittedName>
</protein>
<evidence type="ECO:0000313" key="2">
    <source>
        <dbReference type="EMBL" id="KKK77004.1"/>
    </source>
</evidence>
<dbReference type="EMBL" id="LAZR01055161">
    <property type="protein sequence ID" value="KKK77004.1"/>
    <property type="molecule type" value="Genomic_DNA"/>
</dbReference>